<feature type="region of interest" description="Disordered" evidence="1">
    <location>
        <begin position="77"/>
        <end position="124"/>
    </location>
</feature>
<dbReference type="KEGG" id="pfp:PFL1_06130"/>
<dbReference type="GeneID" id="19320210"/>
<dbReference type="PANTHER" id="PTHR21354">
    <property type="entry name" value="ZINC FINGER PROTEIN 511"/>
    <property type="match status" value="1"/>
</dbReference>
<evidence type="ECO:0000256" key="1">
    <source>
        <dbReference type="SAM" id="MobiDB-lite"/>
    </source>
</evidence>
<dbReference type="Gene3D" id="3.30.160.60">
    <property type="entry name" value="Classic Zinc Finger"/>
    <property type="match status" value="1"/>
</dbReference>
<dbReference type="InterPro" id="IPR039258">
    <property type="entry name" value="ZNF511"/>
</dbReference>
<name>A0A061H207_9BASI</name>
<feature type="compositionally biased region" description="Low complexity" evidence="1">
    <location>
        <begin position="284"/>
        <end position="302"/>
    </location>
</feature>
<dbReference type="EMBL" id="KE361646">
    <property type="protein sequence ID" value="EPQ26194.1"/>
    <property type="molecule type" value="Genomic_DNA"/>
</dbReference>
<reference evidence="2 3" key="1">
    <citation type="journal article" date="2013" name="Plant Cell">
        <title>The transition from a phytopathogenic smut ancestor to an anamorphic biocontrol agent deciphered by comparative whole-genome analysis.</title>
        <authorList>
            <person name="Lefebvre F."/>
            <person name="Joly D.L."/>
            <person name="Labbe C."/>
            <person name="Teichmann B."/>
            <person name="Linning R."/>
            <person name="Belzile F."/>
            <person name="Bakkeren G."/>
            <person name="Belanger R.R."/>
        </authorList>
    </citation>
    <scope>NUCLEOTIDE SEQUENCE [LARGE SCALE GENOMIC DNA]</scope>
    <source>
        <strain evidence="2 3">PF-1</strain>
    </source>
</reference>
<feature type="region of interest" description="Disordered" evidence="1">
    <location>
        <begin position="1"/>
        <end position="38"/>
    </location>
</feature>
<dbReference type="OrthoDB" id="18440at2759"/>
<dbReference type="HOGENOM" id="CLU_055660_1_0_1"/>
<feature type="compositionally biased region" description="Low complexity" evidence="1">
    <location>
        <begin position="97"/>
        <end position="112"/>
    </location>
</feature>
<accession>A0A061H207</accession>
<feature type="compositionally biased region" description="Low complexity" evidence="1">
    <location>
        <begin position="356"/>
        <end position="372"/>
    </location>
</feature>
<proteinExistence type="predicted"/>
<dbReference type="RefSeq" id="XP_007881861.1">
    <property type="nucleotide sequence ID" value="XM_007883670.1"/>
</dbReference>
<dbReference type="PANTHER" id="PTHR21354:SF0">
    <property type="entry name" value="ZINC FINGER PROTEIN 511"/>
    <property type="match status" value="1"/>
</dbReference>
<dbReference type="AlphaFoldDB" id="A0A061H207"/>
<gene>
    <name evidence="2" type="ORF">PFL1_06130</name>
</gene>
<feature type="compositionally biased region" description="Polar residues" evidence="1">
    <location>
        <begin position="25"/>
        <end position="36"/>
    </location>
</feature>
<feature type="region of interest" description="Disordered" evidence="1">
    <location>
        <begin position="212"/>
        <end position="372"/>
    </location>
</feature>
<feature type="compositionally biased region" description="Acidic residues" evidence="1">
    <location>
        <begin position="231"/>
        <end position="252"/>
    </location>
</feature>
<evidence type="ECO:0000313" key="3">
    <source>
        <dbReference type="Proteomes" id="UP000053664"/>
    </source>
</evidence>
<evidence type="ECO:0008006" key="4">
    <source>
        <dbReference type="Google" id="ProtNLM"/>
    </source>
</evidence>
<feature type="compositionally biased region" description="Low complexity" evidence="1">
    <location>
        <begin position="331"/>
        <end position="341"/>
    </location>
</feature>
<evidence type="ECO:0000313" key="2">
    <source>
        <dbReference type="EMBL" id="EPQ26194.1"/>
    </source>
</evidence>
<sequence length="372" mass="39462">MMDSGGSTAKRRTLDPASTRAEPASGSSGAAQQPLTCTLPPHRKPLVFASPAEFENHYRNNHAFFCTLPASNLPLHRLAGDDVNGGEASSSQPPPQQQQQQHQGQQQGGQQSRQRRRKQTGTCGKVFPSDHFLQLHIEECHSPLARERMARGDKTFGCFLSPDACTRSFATPKERRLHLVDAHGFPSTFFFSLPNHGTGQLEKRYGPGASLVRGAWRPSKGEGDGNSNGDGDGEIDEVDMDEGLDEEGEEEAPSGGHGTSVSSSRKRKEASYSPEPISAPTPTPTTAAVPSSSSSSSSTRLQPPAPLDASAASGPSSTLKGADEALLESMSSLSLVPPSVRSRAKKSQQQGGELKSLPSPSPSQSQSFAARP</sequence>
<dbReference type="Proteomes" id="UP000053664">
    <property type="component" value="Unassembled WGS sequence"/>
</dbReference>
<protein>
    <recommendedName>
        <fullName evidence="4">C2H2-type domain-containing protein</fullName>
    </recommendedName>
</protein>
<dbReference type="eggNOG" id="KOG4173">
    <property type="taxonomic scope" value="Eukaryota"/>
</dbReference>
<organism evidence="2 3">
    <name type="scientific">Pseudozyma flocculosa PF-1</name>
    <dbReference type="NCBI Taxonomy" id="1277687"/>
    <lineage>
        <taxon>Eukaryota</taxon>
        <taxon>Fungi</taxon>
        <taxon>Dikarya</taxon>
        <taxon>Basidiomycota</taxon>
        <taxon>Ustilaginomycotina</taxon>
        <taxon>Ustilaginomycetes</taxon>
        <taxon>Ustilaginales</taxon>
        <taxon>Ustilaginaceae</taxon>
        <taxon>Pseudozyma</taxon>
    </lineage>
</organism>